<organism evidence="2 3">
    <name type="scientific">Geoalkalibacter halelectricus</name>
    <dbReference type="NCBI Taxonomy" id="2847045"/>
    <lineage>
        <taxon>Bacteria</taxon>
        <taxon>Pseudomonadati</taxon>
        <taxon>Thermodesulfobacteriota</taxon>
        <taxon>Desulfuromonadia</taxon>
        <taxon>Desulfuromonadales</taxon>
        <taxon>Geoalkalibacteraceae</taxon>
        <taxon>Geoalkalibacter</taxon>
    </lineage>
</organism>
<sequence>MDQRQLRRWHYRVGLLLAPFLLLQAFSGLVLTYGVFSPVDTALAEEAPEVVRTAWNLLMLRLHYGPGLIGWIYHSVIGLGMIWLVLSGVWIWFDRKRKMRQARREG</sequence>
<gene>
    <name evidence="2" type="ORF">L9S41_16925</name>
</gene>
<reference evidence="2" key="1">
    <citation type="journal article" date="2022" name="Environ. Microbiol.">
        <title>Geoalkalibacter halelectricus SAP #1 sp. nov. possessing extracellular electron transfer and mineral#reducing capabilities from a haloalkaline environment.</title>
        <authorList>
            <person name="Yadav S."/>
            <person name="Singh R."/>
            <person name="Sundharam S.S."/>
            <person name="Chaudhary S."/>
            <person name="Krishnamurthi S."/>
            <person name="Patil S.A."/>
        </authorList>
    </citation>
    <scope>NUCLEOTIDE SEQUENCE</scope>
    <source>
        <strain evidence="2">SAP-1</strain>
    </source>
</reference>
<accession>A0ABY5ZL80</accession>
<evidence type="ECO:0008006" key="4">
    <source>
        <dbReference type="Google" id="ProtNLM"/>
    </source>
</evidence>
<evidence type="ECO:0000256" key="1">
    <source>
        <dbReference type="SAM" id="Phobius"/>
    </source>
</evidence>
<keyword evidence="1" id="KW-0472">Membrane</keyword>
<proteinExistence type="predicted"/>
<name>A0ABY5ZL80_9BACT</name>
<dbReference type="RefSeq" id="WP_260747699.1">
    <property type="nucleotide sequence ID" value="NZ_CP092109.1"/>
</dbReference>
<protein>
    <recommendedName>
        <fullName evidence="4">PepSY domain-containing protein</fullName>
    </recommendedName>
</protein>
<evidence type="ECO:0000313" key="3">
    <source>
        <dbReference type="Proteomes" id="UP001060414"/>
    </source>
</evidence>
<dbReference type="Proteomes" id="UP001060414">
    <property type="component" value="Chromosome"/>
</dbReference>
<evidence type="ECO:0000313" key="2">
    <source>
        <dbReference type="EMBL" id="UWZ79343.1"/>
    </source>
</evidence>
<keyword evidence="1" id="KW-1133">Transmembrane helix</keyword>
<dbReference type="EMBL" id="CP092109">
    <property type="protein sequence ID" value="UWZ79343.1"/>
    <property type="molecule type" value="Genomic_DNA"/>
</dbReference>
<feature type="transmembrane region" description="Helical" evidence="1">
    <location>
        <begin position="68"/>
        <end position="93"/>
    </location>
</feature>
<keyword evidence="1" id="KW-0812">Transmembrane</keyword>
<keyword evidence="3" id="KW-1185">Reference proteome</keyword>